<evidence type="ECO:0000256" key="3">
    <source>
        <dbReference type="ARBA" id="ARBA00022801"/>
    </source>
</evidence>
<dbReference type="Gene3D" id="3.40.50.880">
    <property type="match status" value="1"/>
</dbReference>
<dbReference type="GeneID" id="66579130"/>
<dbReference type="AlphaFoldDB" id="A0A395WFE4"/>
<keyword evidence="2" id="KW-0645">Protease</keyword>
<evidence type="ECO:0000256" key="4">
    <source>
        <dbReference type="ARBA" id="ARBA00022825"/>
    </source>
</evidence>
<name>A0A395WFE4_9FIRM</name>
<gene>
    <name evidence="5" type="ORF">DWW32_01225</name>
</gene>
<dbReference type="InterPro" id="IPR029062">
    <property type="entry name" value="Class_I_gatase-like"/>
</dbReference>
<dbReference type="GO" id="GO:0006508">
    <property type="term" value="P:proteolysis"/>
    <property type="evidence" value="ECO:0007669"/>
    <property type="project" value="UniProtKB-KW"/>
</dbReference>
<dbReference type="Proteomes" id="UP000265489">
    <property type="component" value="Unassembled WGS sequence"/>
</dbReference>
<dbReference type="GO" id="GO:0008236">
    <property type="term" value="F:serine-type peptidase activity"/>
    <property type="evidence" value="ECO:0007669"/>
    <property type="project" value="UniProtKB-KW"/>
</dbReference>
<proteinExistence type="inferred from homology"/>
<dbReference type="EMBL" id="QRYQ01000001">
    <property type="protein sequence ID" value="RGU94166.1"/>
    <property type="molecule type" value="Genomic_DNA"/>
</dbReference>
<dbReference type="Pfam" id="PF03575">
    <property type="entry name" value="Peptidase_S51"/>
    <property type="match status" value="1"/>
</dbReference>
<evidence type="ECO:0000313" key="6">
    <source>
        <dbReference type="Proteomes" id="UP000265489"/>
    </source>
</evidence>
<keyword evidence="4" id="KW-0720">Serine protease</keyword>
<dbReference type="SUPFAM" id="SSF52317">
    <property type="entry name" value="Class I glutamine amidotransferase-like"/>
    <property type="match status" value="1"/>
</dbReference>
<keyword evidence="3" id="KW-0378">Hydrolase</keyword>
<accession>A0A395WFE4</accession>
<sequence length="263" mass="30637">MKLYIDQKNNVVTMHEASGDMKCFEEFENSKPYTFDTVKEVKGLENPVHILLNTSMIDEKWIYMNLKKYISKQDRVCILPFSFFDDTKNEADWNKQYAPGQGIWYRSNQDVFHKYGICDEQIVWVNYFKDTIDEMKMKILNSSILMLTGGAPDLMMKRIKEKKLKKIIKNYKGIMIGYSAGAMIQLDLYHISPDEDYPKFSYQNGLGCLSGFDIEPHFRKSKIQMESIEKVKEEKGISIYGIYEDGGMIIDKGITCFGKIDLF</sequence>
<evidence type="ECO:0000256" key="2">
    <source>
        <dbReference type="ARBA" id="ARBA00022670"/>
    </source>
</evidence>
<evidence type="ECO:0000313" key="5">
    <source>
        <dbReference type="EMBL" id="RGU94166.1"/>
    </source>
</evidence>
<protein>
    <submittedName>
        <fullName evidence="5">Peptidase S51</fullName>
    </submittedName>
</protein>
<reference evidence="5 6" key="1">
    <citation type="submission" date="2018-08" db="EMBL/GenBank/DDBJ databases">
        <title>A genome reference for cultivated species of the human gut microbiota.</title>
        <authorList>
            <person name="Zou Y."/>
            <person name="Xue W."/>
            <person name="Luo G."/>
        </authorList>
    </citation>
    <scope>NUCLEOTIDE SEQUENCE [LARGE SCALE GENOMIC DNA]</scope>
    <source>
        <strain evidence="5 6">AF15-20</strain>
    </source>
</reference>
<comment type="caution">
    <text evidence="5">The sequence shown here is derived from an EMBL/GenBank/DDBJ whole genome shotgun (WGS) entry which is preliminary data.</text>
</comment>
<dbReference type="RefSeq" id="WP_118324447.1">
    <property type="nucleotide sequence ID" value="NZ_CAUBVL010000032.1"/>
</dbReference>
<dbReference type="InterPro" id="IPR005320">
    <property type="entry name" value="Peptidase_S51"/>
</dbReference>
<comment type="similarity">
    <text evidence="1">Belongs to the peptidase S51 family.</text>
</comment>
<evidence type="ECO:0000256" key="1">
    <source>
        <dbReference type="ARBA" id="ARBA00006534"/>
    </source>
</evidence>
<organism evidence="5 6">
    <name type="scientific">Holdemanella biformis</name>
    <dbReference type="NCBI Taxonomy" id="1735"/>
    <lineage>
        <taxon>Bacteria</taxon>
        <taxon>Bacillati</taxon>
        <taxon>Bacillota</taxon>
        <taxon>Erysipelotrichia</taxon>
        <taxon>Erysipelotrichales</taxon>
        <taxon>Erysipelotrichaceae</taxon>
        <taxon>Holdemanella</taxon>
    </lineage>
</organism>